<sequence length="182" mass="19762">MPIPARIATLQLLATYNRWMNEKVYAAAGTLSDEELARDRGAFFGSILGTLNHLVVGDTLWLQRFARHPRVGGPLAPVLALPAPAALDATVFAHLPELQRRRAELDAWIVDWIPTIGEPDLDGALAYANTKGQPQSRNFGGLLLHVFNHQTHHRGQVTTLLAQAGVDVGVTDLVALVPEQAV</sequence>
<dbReference type="InterPro" id="IPR034660">
    <property type="entry name" value="DinB/YfiT-like"/>
</dbReference>
<proteinExistence type="predicted"/>
<gene>
    <name evidence="2" type="ORF">GALL_376950</name>
</gene>
<accession>A0A1J5QKQ8</accession>
<dbReference type="InterPro" id="IPR007837">
    <property type="entry name" value="DinB"/>
</dbReference>
<dbReference type="Gene3D" id="1.20.120.450">
    <property type="entry name" value="dinb family like domain"/>
    <property type="match status" value="1"/>
</dbReference>
<dbReference type="Pfam" id="PF05163">
    <property type="entry name" value="DinB"/>
    <property type="match status" value="1"/>
</dbReference>
<evidence type="ECO:0000256" key="1">
    <source>
        <dbReference type="ARBA" id="ARBA00022723"/>
    </source>
</evidence>
<dbReference type="EMBL" id="MLJW01001046">
    <property type="protein sequence ID" value="OIQ80548.1"/>
    <property type="molecule type" value="Genomic_DNA"/>
</dbReference>
<dbReference type="SUPFAM" id="SSF109854">
    <property type="entry name" value="DinB/YfiT-like putative metalloenzymes"/>
    <property type="match status" value="1"/>
</dbReference>
<comment type="caution">
    <text evidence="2">The sequence shown here is derived from an EMBL/GenBank/DDBJ whole genome shotgun (WGS) entry which is preliminary data.</text>
</comment>
<protein>
    <submittedName>
        <fullName evidence="2">DinB family protein</fullName>
    </submittedName>
</protein>
<organism evidence="2">
    <name type="scientific">mine drainage metagenome</name>
    <dbReference type="NCBI Taxonomy" id="410659"/>
    <lineage>
        <taxon>unclassified sequences</taxon>
        <taxon>metagenomes</taxon>
        <taxon>ecological metagenomes</taxon>
    </lineage>
</organism>
<dbReference type="PANTHER" id="PTHR37302:SF1">
    <property type="entry name" value="PROTEIN DINB"/>
    <property type="match status" value="1"/>
</dbReference>
<dbReference type="GO" id="GO:0046872">
    <property type="term" value="F:metal ion binding"/>
    <property type="evidence" value="ECO:0007669"/>
    <property type="project" value="UniProtKB-KW"/>
</dbReference>
<dbReference type="AlphaFoldDB" id="A0A1J5QKQ8"/>
<evidence type="ECO:0000313" key="2">
    <source>
        <dbReference type="EMBL" id="OIQ80548.1"/>
    </source>
</evidence>
<dbReference type="PANTHER" id="PTHR37302">
    <property type="entry name" value="SLR1116 PROTEIN"/>
    <property type="match status" value="1"/>
</dbReference>
<keyword evidence="1" id="KW-0479">Metal-binding</keyword>
<reference evidence="2" key="1">
    <citation type="submission" date="2016-10" db="EMBL/GenBank/DDBJ databases">
        <title>Sequence of Gallionella enrichment culture.</title>
        <authorList>
            <person name="Poehlein A."/>
            <person name="Muehling M."/>
            <person name="Daniel R."/>
        </authorList>
    </citation>
    <scope>NUCLEOTIDE SEQUENCE</scope>
</reference>
<name>A0A1J5QKQ8_9ZZZZ</name>